<dbReference type="RefSeq" id="XP_028465953.1">
    <property type="nucleotide sequence ID" value="XM_028612094.1"/>
</dbReference>
<evidence type="ECO:0000259" key="2">
    <source>
        <dbReference type="SMART" id="SM00915"/>
    </source>
</evidence>
<dbReference type="InterPro" id="IPR038772">
    <property type="entry name" value="Sph/SMPD2-like"/>
</dbReference>
<reference evidence="3 4" key="1">
    <citation type="journal article" date="2018" name="Mol. Ecol.">
        <title>The obligate alkalophilic soda-lake fungus Sodiomyces alkalinus has shifted to a protein diet.</title>
        <authorList>
            <person name="Grum-Grzhimaylo A.A."/>
            <person name="Falkoski D.L."/>
            <person name="van den Heuvel J."/>
            <person name="Valero-Jimenez C.A."/>
            <person name="Min B."/>
            <person name="Choi I.G."/>
            <person name="Lipzen A."/>
            <person name="Daum C.G."/>
            <person name="Aanen D.K."/>
            <person name="Tsang A."/>
            <person name="Henrissat B."/>
            <person name="Bilanenko E.N."/>
            <person name="de Vries R.P."/>
            <person name="van Kan J.A.L."/>
            <person name="Grigoriev I.V."/>
            <person name="Debets A.J.M."/>
        </authorList>
    </citation>
    <scope>NUCLEOTIDE SEQUENCE [LARGE SCALE GENOMIC DNA]</scope>
    <source>
        <strain evidence="3 4">F11</strain>
    </source>
</reference>
<evidence type="ECO:0000256" key="1">
    <source>
        <dbReference type="SAM" id="SignalP"/>
    </source>
</evidence>
<evidence type="ECO:0000313" key="3">
    <source>
        <dbReference type="EMBL" id="ROT38147.1"/>
    </source>
</evidence>
<dbReference type="InterPro" id="IPR000300">
    <property type="entry name" value="IPPc"/>
</dbReference>
<dbReference type="STRING" id="1314773.A0A3N2PUG3"/>
<accession>A0A3N2PUG3</accession>
<keyword evidence="4" id="KW-1185">Reference proteome</keyword>
<keyword evidence="3" id="KW-0540">Nuclease</keyword>
<evidence type="ECO:0000313" key="4">
    <source>
        <dbReference type="Proteomes" id="UP000272025"/>
    </source>
</evidence>
<dbReference type="Gene3D" id="3.60.10.10">
    <property type="entry name" value="Endonuclease/exonuclease/phosphatase"/>
    <property type="match status" value="1"/>
</dbReference>
<feature type="signal peptide" evidence="1">
    <location>
        <begin position="1"/>
        <end position="21"/>
    </location>
</feature>
<dbReference type="InterPro" id="IPR036691">
    <property type="entry name" value="Endo/exonu/phosph_ase_sf"/>
</dbReference>
<dbReference type="InterPro" id="IPR001229">
    <property type="entry name" value="Jacalin-like_lectin_dom"/>
</dbReference>
<keyword evidence="3" id="KW-0269">Exonuclease</keyword>
<dbReference type="GO" id="GO:0004519">
    <property type="term" value="F:endonuclease activity"/>
    <property type="evidence" value="ECO:0007669"/>
    <property type="project" value="UniProtKB-KW"/>
</dbReference>
<dbReference type="GeneID" id="39580572"/>
<dbReference type="PANTHER" id="PTHR16320">
    <property type="entry name" value="SPHINGOMYELINASE FAMILY MEMBER"/>
    <property type="match status" value="1"/>
</dbReference>
<sequence length="448" mass="48113">MRRYTLASLAGGVVSAALAAASQTAGDLSVLAMNVAGLPDFLQGNEVPGDKAENHRIIGSKFVEYGYDVINVQEDFNYHAALYSTATLPHRTPTSGGVPFGSGLNTLSLHPFIDQTRVKWNECSNTSGADCLTPKGFTLVRVALASGPEGAAYVDVYNLHADAGISAADLAARASNLRQLSSYINAWSAGNAVIIAGDTNSRYSRTADDIRIFRRENAMKDPWVELIRNNVEPTAESLCTNPSTTDHCETVDKIFYRPGPLLDLRAEAWRYDASRFLQPNGAILSDHNPVAANFTWSLPSTLRQSDFHGGPHGTWFSDAAALASLHVGTTPRRASVIRFRGASRVDAVSLSLSDGSTFSHGGSGGQLAELRLADREVWSDATLCQAQRDGRTRIFYIKARTSAGRSLKAGQATADCAHFKAPAGWGIVGFLGRGGSEIDRLAFVYARQ</sequence>
<dbReference type="GO" id="GO:0004527">
    <property type="term" value="F:exonuclease activity"/>
    <property type="evidence" value="ECO:0007669"/>
    <property type="project" value="UniProtKB-KW"/>
</dbReference>
<organism evidence="3 4">
    <name type="scientific">Sodiomyces alkalinus (strain CBS 110278 / VKM F-3762 / F11)</name>
    <name type="common">Alkaliphilic filamentous fungus</name>
    <dbReference type="NCBI Taxonomy" id="1314773"/>
    <lineage>
        <taxon>Eukaryota</taxon>
        <taxon>Fungi</taxon>
        <taxon>Dikarya</taxon>
        <taxon>Ascomycota</taxon>
        <taxon>Pezizomycotina</taxon>
        <taxon>Sordariomycetes</taxon>
        <taxon>Hypocreomycetidae</taxon>
        <taxon>Glomerellales</taxon>
        <taxon>Plectosphaerellaceae</taxon>
        <taxon>Sodiomyces</taxon>
    </lineage>
</organism>
<feature type="domain" description="Jacalin-type lectin" evidence="2">
    <location>
        <begin position="313"/>
        <end position="447"/>
    </location>
</feature>
<dbReference type="GO" id="GO:0016791">
    <property type="term" value="F:phosphatase activity"/>
    <property type="evidence" value="ECO:0007669"/>
    <property type="project" value="InterPro"/>
</dbReference>
<feature type="chain" id="PRO_5017934995" evidence="1">
    <location>
        <begin position="22"/>
        <end position="448"/>
    </location>
</feature>
<proteinExistence type="predicted"/>
<dbReference type="GO" id="GO:0005737">
    <property type="term" value="C:cytoplasm"/>
    <property type="evidence" value="ECO:0007669"/>
    <property type="project" value="TreeGrafter"/>
</dbReference>
<dbReference type="PANTHER" id="PTHR16320:SF1">
    <property type="entry name" value="SPHINGOMYELINASE DDB_G0288017"/>
    <property type="match status" value="1"/>
</dbReference>
<dbReference type="Gene3D" id="2.100.10.30">
    <property type="entry name" value="Jacalin-like lectin domain"/>
    <property type="match status" value="1"/>
</dbReference>
<dbReference type="Proteomes" id="UP000272025">
    <property type="component" value="Unassembled WGS sequence"/>
</dbReference>
<dbReference type="SUPFAM" id="SSF51101">
    <property type="entry name" value="Mannose-binding lectins"/>
    <property type="match status" value="1"/>
</dbReference>
<dbReference type="SMART" id="SM00915">
    <property type="entry name" value="Jacalin"/>
    <property type="match status" value="1"/>
</dbReference>
<keyword evidence="3" id="KW-0378">Hydrolase</keyword>
<dbReference type="Pfam" id="PF01419">
    <property type="entry name" value="Jacalin"/>
    <property type="match status" value="1"/>
</dbReference>
<keyword evidence="3" id="KW-0255">Endonuclease</keyword>
<dbReference type="EMBL" id="ML119056">
    <property type="protein sequence ID" value="ROT38147.1"/>
    <property type="molecule type" value="Genomic_DNA"/>
</dbReference>
<dbReference type="AlphaFoldDB" id="A0A3N2PUG3"/>
<dbReference type="GO" id="GO:0004767">
    <property type="term" value="F:sphingomyelin phosphodiesterase activity"/>
    <property type="evidence" value="ECO:0007669"/>
    <property type="project" value="InterPro"/>
</dbReference>
<dbReference type="OrthoDB" id="40902at2759"/>
<dbReference type="SUPFAM" id="SSF56219">
    <property type="entry name" value="DNase I-like"/>
    <property type="match status" value="1"/>
</dbReference>
<dbReference type="GO" id="GO:0046856">
    <property type="term" value="P:phosphatidylinositol dephosphorylation"/>
    <property type="evidence" value="ECO:0007669"/>
    <property type="project" value="InterPro"/>
</dbReference>
<protein>
    <submittedName>
        <fullName evidence="3">Endonuclease/Exonuclease/phosphatase</fullName>
    </submittedName>
</protein>
<dbReference type="InterPro" id="IPR036404">
    <property type="entry name" value="Jacalin-like_lectin_dom_sf"/>
</dbReference>
<dbReference type="Pfam" id="PF22669">
    <property type="entry name" value="Exo_endo_phos2"/>
    <property type="match status" value="1"/>
</dbReference>
<gene>
    <name evidence="3" type="ORF">SODALDRAFT_333913</name>
</gene>
<name>A0A3N2PUG3_SODAK</name>
<keyword evidence="1" id="KW-0732">Signal</keyword>
<dbReference type="CDD" id="cd09615">
    <property type="entry name" value="Jacalin_EEP"/>
    <property type="match status" value="1"/>
</dbReference>